<dbReference type="RefSeq" id="XP_013393854.1">
    <property type="nucleotide sequence ID" value="XM_013538400.2"/>
</dbReference>
<dbReference type="InterPro" id="IPR001279">
    <property type="entry name" value="Metallo-B-lactamas"/>
</dbReference>
<dbReference type="FunFam" id="3.60.15.10:FF:000017">
    <property type="entry name" value="Lactamase beta 2"/>
    <property type="match status" value="1"/>
</dbReference>
<dbReference type="Pfam" id="PF17778">
    <property type="entry name" value="WHD_BLACT"/>
    <property type="match status" value="1"/>
</dbReference>
<evidence type="ECO:0000256" key="3">
    <source>
        <dbReference type="ARBA" id="ARBA00022801"/>
    </source>
</evidence>
<evidence type="ECO:0000256" key="4">
    <source>
        <dbReference type="ARBA" id="ARBA00022833"/>
    </source>
</evidence>
<gene>
    <name evidence="7" type="primary">LOC106161440</name>
</gene>
<dbReference type="InParanoid" id="A0A1S3I8Z0"/>
<proteinExistence type="inferred from homology"/>
<dbReference type="FunFam" id="1.10.10.10:FF:000328">
    <property type="entry name" value="Lactamase beta 2"/>
    <property type="match status" value="1"/>
</dbReference>
<dbReference type="Gene3D" id="1.10.10.10">
    <property type="entry name" value="Winged helix-like DNA-binding domain superfamily/Winged helix DNA-binding domain"/>
    <property type="match status" value="1"/>
</dbReference>
<dbReference type="GO" id="GO:0003727">
    <property type="term" value="F:single-stranded RNA binding"/>
    <property type="evidence" value="ECO:0007669"/>
    <property type="project" value="TreeGrafter"/>
</dbReference>
<sequence length="291" mass="33174">MASILPRVEQLSSRVVRLLGCNPGPMTLQGTNSYLIGTGERRILLDTSNPNHPEYLQNLKTVLRDQKTGIQEILLTHWHLDHVGAVPEICQDLTDSSDMPISKYQRISTEDAPLGDGLKYSFIEDGKVFKTEGGTLRAVYTPGHTDDHLSFYLEEENALFSGDCILGQGTAVFEDFYTYMKSLELMLKMKPTIIYPGHGPVITNPVEKINEYIAHRMLREQQILEVFEKHKGVFMSCMDLVKIIYTETPEHLHHKAADNVCHHLEKLLKENRVEHGVEEEGRNMWRLKCSL</sequence>
<evidence type="ECO:0000259" key="5">
    <source>
        <dbReference type="SMART" id="SM00849"/>
    </source>
</evidence>
<dbReference type="GeneID" id="106161440"/>
<dbReference type="OrthoDB" id="17458at2759"/>
<comment type="similarity">
    <text evidence="1">Belongs to the metallo-beta-lactamase superfamily. Glyoxalase II family.</text>
</comment>
<dbReference type="GO" id="GO:0016787">
    <property type="term" value="F:hydrolase activity"/>
    <property type="evidence" value="ECO:0007669"/>
    <property type="project" value="UniProtKB-KW"/>
</dbReference>
<evidence type="ECO:0000256" key="1">
    <source>
        <dbReference type="ARBA" id="ARBA00006759"/>
    </source>
</evidence>
<feature type="domain" description="Metallo-beta-lactamase" evidence="5">
    <location>
        <begin position="30"/>
        <end position="198"/>
    </location>
</feature>
<keyword evidence="6" id="KW-1185">Reference proteome</keyword>
<dbReference type="GO" id="GO:0005759">
    <property type="term" value="C:mitochondrial matrix"/>
    <property type="evidence" value="ECO:0007669"/>
    <property type="project" value="TreeGrafter"/>
</dbReference>
<name>A0A1S3I8Z0_LINAN</name>
<dbReference type="GO" id="GO:0004521">
    <property type="term" value="F:RNA endonuclease activity"/>
    <property type="evidence" value="ECO:0007669"/>
    <property type="project" value="TreeGrafter"/>
</dbReference>
<protein>
    <submittedName>
        <fullName evidence="7">Endoribonuclease LACTB2</fullName>
    </submittedName>
</protein>
<dbReference type="SMART" id="SM00849">
    <property type="entry name" value="Lactamase_B"/>
    <property type="match status" value="1"/>
</dbReference>
<dbReference type="GO" id="GO:0046872">
    <property type="term" value="F:metal ion binding"/>
    <property type="evidence" value="ECO:0007669"/>
    <property type="project" value="UniProtKB-KW"/>
</dbReference>
<dbReference type="SUPFAM" id="SSF56281">
    <property type="entry name" value="Metallo-hydrolase/oxidoreductase"/>
    <property type="match status" value="1"/>
</dbReference>
<dbReference type="AlphaFoldDB" id="A0A1S3I8Z0"/>
<dbReference type="Gene3D" id="3.60.15.10">
    <property type="entry name" value="Ribonuclease Z/Hydroxyacylglutathione hydrolase-like"/>
    <property type="match status" value="1"/>
</dbReference>
<keyword evidence="3" id="KW-0378">Hydrolase</keyword>
<dbReference type="InterPro" id="IPR050662">
    <property type="entry name" value="Sec-metab_biosynth-thioest"/>
</dbReference>
<dbReference type="STRING" id="7574.A0A1S3I8Z0"/>
<accession>A0A1S3I8Z0</accession>
<dbReference type="InterPro" id="IPR047921">
    <property type="entry name" value="LACTB2-like_MBL-fold"/>
</dbReference>
<reference evidence="7" key="1">
    <citation type="submission" date="2025-08" db="UniProtKB">
        <authorList>
            <consortium name="RefSeq"/>
        </authorList>
    </citation>
    <scope>IDENTIFICATION</scope>
    <source>
        <tissue evidence="7">Gonads</tissue>
    </source>
</reference>
<keyword evidence="2" id="KW-0479">Metal-binding</keyword>
<keyword evidence="4" id="KW-0862">Zinc</keyword>
<evidence type="ECO:0000313" key="7">
    <source>
        <dbReference type="RefSeq" id="XP_013393854.1"/>
    </source>
</evidence>
<dbReference type="InterPro" id="IPR041516">
    <property type="entry name" value="LACTB2_WH"/>
</dbReference>
<dbReference type="FunCoup" id="A0A1S3I8Z0">
    <property type="interactions" value="1433"/>
</dbReference>
<organism evidence="6 7">
    <name type="scientific">Lingula anatina</name>
    <name type="common">Brachiopod</name>
    <name type="synonym">Lingula unguis</name>
    <dbReference type="NCBI Taxonomy" id="7574"/>
    <lineage>
        <taxon>Eukaryota</taxon>
        <taxon>Metazoa</taxon>
        <taxon>Spiralia</taxon>
        <taxon>Lophotrochozoa</taxon>
        <taxon>Brachiopoda</taxon>
        <taxon>Linguliformea</taxon>
        <taxon>Lingulata</taxon>
        <taxon>Lingulida</taxon>
        <taxon>Linguloidea</taxon>
        <taxon>Lingulidae</taxon>
        <taxon>Lingula</taxon>
    </lineage>
</organism>
<dbReference type="KEGG" id="lak:106161440"/>
<dbReference type="PANTHER" id="PTHR23131">
    <property type="entry name" value="ENDORIBONUCLEASE LACTB2"/>
    <property type="match status" value="1"/>
</dbReference>
<dbReference type="InterPro" id="IPR036388">
    <property type="entry name" value="WH-like_DNA-bd_sf"/>
</dbReference>
<dbReference type="InterPro" id="IPR036866">
    <property type="entry name" value="RibonucZ/Hydroxyglut_hydro"/>
</dbReference>
<dbReference type="PANTHER" id="PTHR23131:SF0">
    <property type="entry name" value="ENDORIBONUCLEASE LACTB2"/>
    <property type="match status" value="1"/>
</dbReference>
<dbReference type="Pfam" id="PF00753">
    <property type="entry name" value="Lactamase_B"/>
    <property type="match status" value="1"/>
</dbReference>
<evidence type="ECO:0000256" key="2">
    <source>
        <dbReference type="ARBA" id="ARBA00022723"/>
    </source>
</evidence>
<dbReference type="Proteomes" id="UP000085678">
    <property type="component" value="Unplaced"/>
</dbReference>
<evidence type="ECO:0000313" key="6">
    <source>
        <dbReference type="Proteomes" id="UP000085678"/>
    </source>
</evidence>
<dbReference type="CDD" id="cd07722">
    <property type="entry name" value="LACTB2-like_MBL-fold"/>
    <property type="match status" value="1"/>
</dbReference>